<organism evidence="1 2">
    <name type="scientific">Halobacillus faecis</name>
    <dbReference type="NCBI Taxonomy" id="360184"/>
    <lineage>
        <taxon>Bacteria</taxon>
        <taxon>Bacillati</taxon>
        <taxon>Bacillota</taxon>
        <taxon>Bacilli</taxon>
        <taxon>Bacillales</taxon>
        <taxon>Bacillaceae</taxon>
        <taxon>Halobacillus</taxon>
    </lineage>
</organism>
<evidence type="ECO:0000313" key="2">
    <source>
        <dbReference type="Proteomes" id="UP000321886"/>
    </source>
</evidence>
<evidence type="ECO:0008006" key="3">
    <source>
        <dbReference type="Google" id="ProtNLM"/>
    </source>
</evidence>
<dbReference type="Proteomes" id="UP000321886">
    <property type="component" value="Unassembled WGS sequence"/>
</dbReference>
<dbReference type="SUPFAM" id="SSF53756">
    <property type="entry name" value="UDP-Glycosyltransferase/glycogen phosphorylase"/>
    <property type="match status" value="1"/>
</dbReference>
<dbReference type="RefSeq" id="WP_146817336.1">
    <property type="nucleotide sequence ID" value="NZ_BJYD01000026.1"/>
</dbReference>
<keyword evidence="2" id="KW-1185">Reference proteome</keyword>
<evidence type="ECO:0000313" key="1">
    <source>
        <dbReference type="EMBL" id="GEN54615.1"/>
    </source>
</evidence>
<gene>
    <name evidence="1" type="ORF">HFA01_28770</name>
</gene>
<comment type="caution">
    <text evidence="1">The sequence shown here is derived from an EMBL/GenBank/DDBJ whole genome shotgun (WGS) entry which is preliminary data.</text>
</comment>
<sequence length="430" mass="50530">MKKILIVMGNHSPNPSSVANCVDPLIIKLVNQGHYVDVITDKKDIKTLDEEIINNVNVYRVKNNYRVINSYLDNFNAVINKWKVLKPIFNLPLKLARGLVLLKYRFNFIERQSIGWSEKKVVAKCLELYNQKKYDTVISISQPFISHHIASKFYKLINGKIKWIVFQFDPFTYNNQVTKYISRRKKKRAYRNEDQVLDACDQIFLTPELYDFYIKKPYKVYKEKFKVFPFANLSPISYKESVDRKISFNKNKINCIFTGRFYKDIRNPEYALNILNQVDNNIHFTFLTNYKEETIRSLVLDVSNKFSVHPLQDHDISKNALLTADILINIGNTVSFQVPGKIFEYMSTGKPIIHFSKTPEDPSLKYLKKYPFVLIIKEWLQNYEEDENSIRNFCEEFKDSKLDYLDVATIFKEIEGDNVSARFVATVSEL</sequence>
<dbReference type="AlphaFoldDB" id="A0A511WU00"/>
<accession>A0A511WU00</accession>
<reference evidence="1 2" key="1">
    <citation type="submission" date="2019-07" db="EMBL/GenBank/DDBJ databases">
        <title>Whole genome shotgun sequence of Halobacillus faecis NBRC 103569.</title>
        <authorList>
            <person name="Hosoyama A."/>
            <person name="Uohara A."/>
            <person name="Ohji S."/>
            <person name="Ichikawa N."/>
        </authorList>
    </citation>
    <scope>NUCLEOTIDE SEQUENCE [LARGE SCALE GENOMIC DNA]</scope>
    <source>
        <strain evidence="1 2">NBRC 103569</strain>
    </source>
</reference>
<proteinExistence type="predicted"/>
<dbReference type="EMBL" id="BJYD01000026">
    <property type="protein sequence ID" value="GEN54615.1"/>
    <property type="molecule type" value="Genomic_DNA"/>
</dbReference>
<dbReference type="Gene3D" id="3.40.50.2000">
    <property type="entry name" value="Glycogen Phosphorylase B"/>
    <property type="match status" value="1"/>
</dbReference>
<name>A0A511WU00_9BACI</name>
<protein>
    <recommendedName>
        <fullName evidence="3">Glycosyltransferase subfamily 4-like N-terminal domain-containing protein</fullName>
    </recommendedName>
</protein>
<dbReference type="OrthoDB" id="9794575at2"/>